<evidence type="ECO:0000313" key="3">
    <source>
        <dbReference type="EMBL" id="GBO93604.1"/>
    </source>
</evidence>
<dbReference type="InterPro" id="IPR038142">
    <property type="entry name" value="Cytochrome_P460_sp"/>
</dbReference>
<dbReference type="InterPro" id="IPR032033">
    <property type="entry name" value="Cytochrome_P460"/>
</dbReference>
<name>A0A388SFY6_9BURK</name>
<dbReference type="Pfam" id="PF16694">
    <property type="entry name" value="Cytochrome_P460"/>
    <property type="match status" value="1"/>
</dbReference>
<keyword evidence="4" id="KW-1185">Reference proteome</keyword>
<feature type="domain" description="Cytochrome P460" evidence="2">
    <location>
        <begin position="45"/>
        <end position="147"/>
    </location>
</feature>
<dbReference type="Gene3D" id="3.50.70.20">
    <property type="entry name" value="Cytochrome P460"/>
    <property type="match status" value="1"/>
</dbReference>
<accession>A0A401LJ99</accession>
<dbReference type="AlphaFoldDB" id="A0A388SFY6"/>
<dbReference type="EMBL" id="BGZJ01000001">
    <property type="protein sequence ID" value="GBO93604.1"/>
    <property type="molecule type" value="Genomic_DNA"/>
</dbReference>
<evidence type="ECO:0000259" key="2">
    <source>
        <dbReference type="Pfam" id="PF16694"/>
    </source>
</evidence>
<evidence type="ECO:0000256" key="1">
    <source>
        <dbReference type="SAM" id="SignalP"/>
    </source>
</evidence>
<dbReference type="OrthoDB" id="511546at2"/>
<feature type="chain" id="PRO_5030071307" description="Cytochrome P460 domain-containing protein" evidence="1">
    <location>
        <begin position="26"/>
        <end position="158"/>
    </location>
</feature>
<sequence>MELRNLFPVAGALGAAFFLIADAGAAPSLPASLNGFVHYSTSNYGGKISDKYVQKTSIQALQSGKTLPYGTAVVGIEYRDQNGKRGPVLRYIIMEKVRNGGKDYPASVRNGDWEFASFTPARALITNDPVTRCLACHKSQAQSDYLFGLNEMKSYKLK</sequence>
<dbReference type="RefSeq" id="WP_116269954.1">
    <property type="nucleotide sequence ID" value="NZ_BGZJ01000001.1"/>
</dbReference>
<keyword evidence="1" id="KW-0732">Signal</keyword>
<evidence type="ECO:0000313" key="4">
    <source>
        <dbReference type="Proteomes" id="UP000266091"/>
    </source>
</evidence>
<accession>A0A388SFY6</accession>
<reference evidence="3 4" key="1">
    <citation type="journal article" date="2018" name="Int. J. Syst. Evol. Microbiol.">
        <title>Mesosutterella multiformis gen. nov., sp. nov., a member of the family Sutterellaceae and Sutterella megalosphaeroides sp. nov., isolated from human faeces.</title>
        <authorList>
            <person name="Sakamoto M."/>
            <person name="Ikeyama N."/>
            <person name="Kunihiro T."/>
            <person name="Iino T."/>
            <person name="Yuki M."/>
            <person name="Ohkuma M."/>
        </authorList>
    </citation>
    <scope>NUCLEOTIDE SEQUENCE [LARGE SCALE GENOMIC DNA]</scope>
    <source>
        <strain evidence="3 4">4NBBH2</strain>
    </source>
</reference>
<organism evidence="3 4">
    <name type="scientific">Mesosutterella multiformis</name>
    <dbReference type="NCBI Taxonomy" id="2259133"/>
    <lineage>
        <taxon>Bacteria</taxon>
        <taxon>Pseudomonadati</taxon>
        <taxon>Pseudomonadota</taxon>
        <taxon>Betaproteobacteria</taxon>
        <taxon>Burkholderiales</taxon>
        <taxon>Sutterellaceae</taxon>
        <taxon>Mesosutterella</taxon>
    </lineage>
</organism>
<comment type="caution">
    <text evidence="3">The sequence shown here is derived from an EMBL/GenBank/DDBJ whole genome shotgun (WGS) entry which is preliminary data.</text>
</comment>
<gene>
    <name evidence="3" type="ORF">MESMUL_09580</name>
</gene>
<proteinExistence type="predicted"/>
<dbReference type="Proteomes" id="UP000266091">
    <property type="component" value="Unassembled WGS sequence"/>
</dbReference>
<feature type="signal peptide" evidence="1">
    <location>
        <begin position="1"/>
        <end position="25"/>
    </location>
</feature>
<dbReference type="CDD" id="cd20716">
    <property type="entry name" value="cyt_P460_fam"/>
    <property type="match status" value="1"/>
</dbReference>
<protein>
    <recommendedName>
        <fullName evidence="2">Cytochrome P460 domain-containing protein</fullName>
    </recommendedName>
</protein>